<dbReference type="InterPro" id="IPR013783">
    <property type="entry name" value="Ig-like_fold"/>
</dbReference>
<keyword evidence="1" id="KW-0812">Transmembrane</keyword>
<sequence>MEDLNYFRLLSVLLTFELLSLCNGTESNASKECPIEITPDRMVVQYQGAIQTATCKLTSNNSNLIERYWEAKNITIYNESWHVNTHEDWDSRPACTGMFVGLGVCRKPLNLTLYKIPDSVFISPVQNLSSLVVGEELQLQCHIIQVAPAQNLVVRWYKGNDTFEPHIKGSLQVNDCLPENSRNCDISVVRTPKNVLSTISITLDRKHNGAEFRCEAQMDLGPEGPQPPPKNMSSPLNITVRYKPIINATKLPQTIPVFRGYPEELVCEADGHPPPKIQWHYSPDKVPHVSGDTLIVSEAGLYNCTATNEVDSVFHVVKVILKEDYLPLIAGFVAVTVVAISIVFVFIYSIYYTNTKMRRYSLKNPKLSTHNGNVAHNGWDMQFPMTKLS</sequence>
<dbReference type="InterPro" id="IPR036179">
    <property type="entry name" value="Ig-like_dom_sf"/>
</dbReference>
<feature type="chain" id="PRO_5017479530" description="Ig-like domain-containing protein" evidence="2">
    <location>
        <begin position="25"/>
        <end position="389"/>
    </location>
</feature>
<dbReference type="SUPFAM" id="SSF48726">
    <property type="entry name" value="Immunoglobulin"/>
    <property type="match status" value="2"/>
</dbReference>
<reference evidence="4" key="2">
    <citation type="submission" date="2025-09" db="UniProtKB">
        <authorList>
            <consortium name="Ensembl"/>
        </authorList>
    </citation>
    <scope>IDENTIFICATION</scope>
</reference>
<dbReference type="Proteomes" id="UP000261420">
    <property type="component" value="Unplaced"/>
</dbReference>
<dbReference type="PANTHER" id="PTHR13771:SF9">
    <property type="entry name" value="INTERCELLULAR ADHESION MOLECULE 5"/>
    <property type="match status" value="1"/>
</dbReference>
<feature type="domain" description="Ig-like" evidence="3">
    <location>
        <begin position="117"/>
        <end position="233"/>
    </location>
</feature>
<dbReference type="GO" id="GO:0007155">
    <property type="term" value="P:cell adhesion"/>
    <property type="evidence" value="ECO:0007669"/>
    <property type="project" value="InterPro"/>
</dbReference>
<organism evidence="4 5">
    <name type="scientific">Seriola dumerili</name>
    <name type="common">Greater amberjack</name>
    <name type="synonym">Caranx dumerili</name>
    <dbReference type="NCBI Taxonomy" id="41447"/>
    <lineage>
        <taxon>Eukaryota</taxon>
        <taxon>Metazoa</taxon>
        <taxon>Chordata</taxon>
        <taxon>Craniata</taxon>
        <taxon>Vertebrata</taxon>
        <taxon>Euteleostomi</taxon>
        <taxon>Actinopterygii</taxon>
        <taxon>Neopterygii</taxon>
        <taxon>Teleostei</taxon>
        <taxon>Neoteleostei</taxon>
        <taxon>Acanthomorphata</taxon>
        <taxon>Carangaria</taxon>
        <taxon>Carangiformes</taxon>
        <taxon>Carangidae</taxon>
        <taxon>Seriola</taxon>
    </lineage>
</organism>
<dbReference type="InterPro" id="IPR007110">
    <property type="entry name" value="Ig-like_dom"/>
</dbReference>
<evidence type="ECO:0000313" key="4">
    <source>
        <dbReference type="Ensembl" id="ENSSDUP00000029431.1"/>
    </source>
</evidence>
<accession>A0A3B4VEU4</accession>
<feature type="signal peptide" evidence="2">
    <location>
        <begin position="1"/>
        <end position="24"/>
    </location>
</feature>
<evidence type="ECO:0000259" key="3">
    <source>
        <dbReference type="PROSITE" id="PS50835"/>
    </source>
</evidence>
<feature type="domain" description="Ig-like" evidence="3">
    <location>
        <begin position="244"/>
        <end position="320"/>
    </location>
</feature>
<dbReference type="PANTHER" id="PTHR13771">
    <property type="entry name" value="INTERCELLULAR ADHESION MOLECULE"/>
    <property type="match status" value="1"/>
</dbReference>
<dbReference type="OMA" id="VNTHEDW"/>
<dbReference type="GO" id="GO:0005178">
    <property type="term" value="F:integrin binding"/>
    <property type="evidence" value="ECO:0007669"/>
    <property type="project" value="InterPro"/>
</dbReference>
<keyword evidence="2" id="KW-0732">Signal</keyword>
<evidence type="ECO:0000313" key="5">
    <source>
        <dbReference type="Proteomes" id="UP000261420"/>
    </source>
</evidence>
<reference evidence="4" key="1">
    <citation type="submission" date="2025-08" db="UniProtKB">
        <authorList>
            <consortium name="Ensembl"/>
        </authorList>
    </citation>
    <scope>IDENTIFICATION</scope>
</reference>
<dbReference type="InterPro" id="IPR047012">
    <property type="entry name" value="ICAM_VCAM"/>
</dbReference>
<dbReference type="Ensembl" id="ENSSDUT00000029928.1">
    <property type="protein sequence ID" value="ENSSDUP00000029431.1"/>
    <property type="gene ID" value="ENSSDUG00000021215.1"/>
</dbReference>
<dbReference type="GeneTree" id="ENSGT00940000159005"/>
<protein>
    <recommendedName>
        <fullName evidence="3">Ig-like domain-containing protein</fullName>
    </recommendedName>
</protein>
<dbReference type="STRING" id="41447.ENSSDUP00000029431"/>
<dbReference type="PROSITE" id="PS50835">
    <property type="entry name" value="IG_LIKE"/>
    <property type="match status" value="2"/>
</dbReference>
<dbReference type="Gene3D" id="2.60.40.10">
    <property type="entry name" value="Immunoglobulins"/>
    <property type="match status" value="2"/>
</dbReference>
<dbReference type="AlphaFoldDB" id="A0A3B4VEU4"/>
<feature type="transmembrane region" description="Helical" evidence="1">
    <location>
        <begin position="325"/>
        <end position="351"/>
    </location>
</feature>
<keyword evidence="1" id="KW-1133">Transmembrane helix</keyword>
<keyword evidence="5" id="KW-1185">Reference proteome</keyword>
<name>A0A3B4VEU4_SERDU</name>
<evidence type="ECO:0000256" key="2">
    <source>
        <dbReference type="SAM" id="SignalP"/>
    </source>
</evidence>
<proteinExistence type="predicted"/>
<keyword evidence="1" id="KW-0472">Membrane</keyword>
<evidence type="ECO:0000256" key="1">
    <source>
        <dbReference type="SAM" id="Phobius"/>
    </source>
</evidence>
<dbReference type="Pfam" id="PF13927">
    <property type="entry name" value="Ig_3"/>
    <property type="match status" value="1"/>
</dbReference>